<feature type="domain" description="HAMP" evidence="14">
    <location>
        <begin position="327"/>
        <end position="379"/>
    </location>
</feature>
<feature type="domain" description="Histidine kinase" evidence="12">
    <location>
        <begin position="2149"/>
        <end position="2370"/>
    </location>
</feature>
<dbReference type="SUPFAM" id="SSF55874">
    <property type="entry name" value="ATPase domain of HSP90 chaperone/DNA topoisomerase II/histidine kinase"/>
    <property type="match status" value="1"/>
</dbReference>
<keyword evidence="5" id="KW-0677">Repeat</keyword>
<gene>
    <name evidence="15" type="ORF">BCR43DRAFT_503653</name>
</gene>
<dbReference type="InterPro" id="IPR036097">
    <property type="entry name" value="HisK_dim/P_sf"/>
</dbReference>
<feature type="domain" description="HAMP" evidence="14">
    <location>
        <begin position="1615"/>
        <end position="1667"/>
    </location>
</feature>
<dbReference type="Pfam" id="PF02518">
    <property type="entry name" value="HATPase_c"/>
    <property type="match status" value="1"/>
</dbReference>
<evidence type="ECO:0000256" key="10">
    <source>
        <dbReference type="PROSITE-ProRule" id="PRU00169"/>
    </source>
</evidence>
<evidence type="ECO:0000313" key="15">
    <source>
        <dbReference type="EMBL" id="ORY98880.1"/>
    </source>
</evidence>
<reference evidence="15 16" key="1">
    <citation type="submission" date="2016-07" db="EMBL/GenBank/DDBJ databases">
        <title>Pervasive Adenine N6-methylation of Active Genes in Fungi.</title>
        <authorList>
            <consortium name="DOE Joint Genome Institute"/>
            <person name="Mondo S.J."/>
            <person name="Dannebaum R.O."/>
            <person name="Kuo R.C."/>
            <person name="Labutti K."/>
            <person name="Haridas S."/>
            <person name="Kuo A."/>
            <person name="Salamov A."/>
            <person name="Ahrendt S.R."/>
            <person name="Lipzen A."/>
            <person name="Sullivan W."/>
            <person name="Andreopoulos W.B."/>
            <person name="Clum A."/>
            <person name="Lindquist E."/>
            <person name="Daum C."/>
            <person name="Ramamoorthy G.K."/>
            <person name="Gryganskyi A."/>
            <person name="Culley D."/>
            <person name="Magnuson J.K."/>
            <person name="James T.Y."/>
            <person name="O'Malley M.A."/>
            <person name="Stajich J.E."/>
            <person name="Spatafora J.W."/>
            <person name="Visel A."/>
            <person name="Grigoriev I.V."/>
        </authorList>
    </citation>
    <scope>NUCLEOTIDE SEQUENCE [LARGE SCALE GENOMIC DNA]</scope>
    <source>
        <strain evidence="15 16">NRRL 2496</strain>
    </source>
</reference>
<dbReference type="CDD" id="cd00082">
    <property type="entry name" value="HisKA"/>
    <property type="match status" value="1"/>
</dbReference>
<dbReference type="EC" id="2.7.13.3" evidence="2"/>
<dbReference type="PANTHER" id="PTHR45339:SF1">
    <property type="entry name" value="HYBRID SIGNAL TRANSDUCTION HISTIDINE KINASE J"/>
    <property type="match status" value="1"/>
</dbReference>
<keyword evidence="6" id="KW-0547">Nucleotide-binding</keyword>
<evidence type="ECO:0000256" key="4">
    <source>
        <dbReference type="ARBA" id="ARBA00022679"/>
    </source>
</evidence>
<dbReference type="SUPFAM" id="SSF47384">
    <property type="entry name" value="Homodimeric domain of signal transducing histidine kinase"/>
    <property type="match status" value="1"/>
</dbReference>
<dbReference type="SMART" id="SM00387">
    <property type="entry name" value="HATPase_c"/>
    <property type="match status" value="1"/>
</dbReference>
<dbReference type="SUPFAM" id="SSF158472">
    <property type="entry name" value="HAMP domain-like"/>
    <property type="match status" value="1"/>
</dbReference>
<feature type="domain" description="HAMP" evidence="14">
    <location>
        <begin position="787"/>
        <end position="839"/>
    </location>
</feature>
<dbReference type="FunFam" id="1.20.120.1530:FF:000002">
    <property type="entry name" value="Two-component osmosensing histidine kinase"/>
    <property type="match status" value="12"/>
</dbReference>
<dbReference type="Proteomes" id="UP000242180">
    <property type="component" value="Unassembled WGS sequence"/>
</dbReference>
<feature type="domain" description="HAMP" evidence="14">
    <location>
        <begin position="1155"/>
        <end position="1207"/>
    </location>
</feature>
<evidence type="ECO:0000256" key="6">
    <source>
        <dbReference type="ARBA" id="ARBA00022741"/>
    </source>
</evidence>
<feature type="domain" description="HAMP" evidence="14">
    <location>
        <begin position="879"/>
        <end position="931"/>
    </location>
</feature>
<evidence type="ECO:0000256" key="8">
    <source>
        <dbReference type="ARBA" id="ARBA00022840"/>
    </source>
</evidence>
<dbReference type="SMART" id="SM00304">
    <property type="entry name" value="HAMP"/>
    <property type="match status" value="20"/>
</dbReference>
<dbReference type="FunFam" id="3.30.565.10:FF:000010">
    <property type="entry name" value="Sensor histidine kinase RcsC"/>
    <property type="match status" value="1"/>
</dbReference>
<keyword evidence="3 10" id="KW-0597">Phosphoprotein</keyword>
<dbReference type="Gene3D" id="3.30.565.10">
    <property type="entry name" value="Histidine kinase-like ATPase, C-terminal domain"/>
    <property type="match status" value="1"/>
</dbReference>
<dbReference type="InterPro" id="IPR005467">
    <property type="entry name" value="His_kinase_dom"/>
</dbReference>
<keyword evidence="8" id="KW-0067">ATP-binding</keyword>
<keyword evidence="7" id="KW-0418">Kinase</keyword>
<accession>A0A1X2HIG5</accession>
<evidence type="ECO:0000256" key="3">
    <source>
        <dbReference type="ARBA" id="ARBA00022553"/>
    </source>
</evidence>
<dbReference type="SMART" id="SM00448">
    <property type="entry name" value="REC"/>
    <property type="match status" value="1"/>
</dbReference>
<dbReference type="InterPro" id="IPR001789">
    <property type="entry name" value="Sig_transdc_resp-reg_receiver"/>
</dbReference>
<dbReference type="InterPro" id="IPR011006">
    <property type="entry name" value="CheY-like_superfamily"/>
</dbReference>
<comment type="caution">
    <text evidence="15">The sequence shown here is derived from an EMBL/GenBank/DDBJ whole genome shotgun (WGS) entry which is preliminary data.</text>
</comment>
<dbReference type="InterPro" id="IPR036890">
    <property type="entry name" value="HATPase_C_sf"/>
</dbReference>
<dbReference type="GO" id="GO:0016020">
    <property type="term" value="C:membrane"/>
    <property type="evidence" value="ECO:0007669"/>
    <property type="project" value="InterPro"/>
</dbReference>
<dbReference type="Gene3D" id="1.20.120.1530">
    <property type="match status" value="14"/>
</dbReference>
<dbReference type="Gene3D" id="3.40.50.2300">
    <property type="match status" value="1"/>
</dbReference>
<feature type="domain" description="HAMP" evidence="14">
    <location>
        <begin position="1707"/>
        <end position="1759"/>
    </location>
</feature>
<feature type="domain" description="HAMP" evidence="14">
    <location>
        <begin position="2075"/>
        <end position="2127"/>
    </location>
</feature>
<dbReference type="CDD" id="cd16922">
    <property type="entry name" value="HATPase_EvgS-ArcB-TorS-like"/>
    <property type="match status" value="1"/>
</dbReference>
<dbReference type="OrthoDB" id="10266508at2759"/>
<comment type="catalytic activity">
    <reaction evidence="1">
        <text>ATP + protein L-histidine = ADP + protein N-phospho-L-histidine.</text>
        <dbReference type="EC" id="2.7.13.3"/>
    </reaction>
</comment>
<dbReference type="InParanoid" id="A0A1X2HIG5"/>
<dbReference type="SMART" id="SM00388">
    <property type="entry name" value="HisKA"/>
    <property type="match status" value="1"/>
</dbReference>
<evidence type="ECO:0000256" key="2">
    <source>
        <dbReference type="ARBA" id="ARBA00012438"/>
    </source>
</evidence>
<feature type="domain" description="HAMP" evidence="14">
    <location>
        <begin position="1523"/>
        <end position="1575"/>
    </location>
</feature>
<name>A0A1X2HIG5_SYNRA</name>
<sequence length="2666" mass="287865">MSAVVLDYVHDIVQDLDQGHLDRCLSKHLARDTLDNLHPSDAELASSLDAALKSIAQRQLMLQTENLRYRIAIQQQHQLLTAQHEQHADDKKDDDPTPRTSLTNDEAASRKNSLVTPEDGISTIKDSSMLDKMHHSGTSQNRSPHLPASNNNNNATQSTGYFSMPTATATAAAGSSGTPPSVGHQSPFTIASTTTAYPVYFGTLSPPLHFPAASDQTSAENIVCPDCVVQAVKVASAIFNGDLEQRVTCTHERCVSSGNTMHASSPINMLKNAVNAMTSRLQRVADDATYVAHETAVKGKLGVQARYTREMKGVWRDFLTNMNSMTLNHLHQVRDIADVSTAIAKGDLSKAITVPVRGETLVLKNTFNTMVNQLNLFASEVSRVAHHVGTEGKLGAQATVAGADGIWKELTDNVNTMAANLTNQVRDIAQVSKSVARGDLTKKVTVEVRGEMLDLKNTINTMVDQLSTFATEVTRVSLEVGTDGILGGQAIVKDVAGTWKDLTDNVNMMADRITGQVRDIAVVAKAVACGDLSKKVTANAQGEVLELKDTMNTMVDQLILFSAEVRRVSLEVGVEGKLGGQAVVKDVGGAWKDLTDNVNTMAANLTTQVRSIAGVTKAVAMGDLSKKIDVETRGEILDLKNTVNDMVDQLRVFSTEVTRVAKEVGTEGKLGGQARVPNVGGTWKDLTDNVNTMATNLTTQVRSIAVVTKAVANGDLSKKVVVDVSGEISDLKDTVNNMVDQLRVFSTEVTRVAREVGTEGKLGGVAHVPSVSGTWKDLTDNVNTMAANLTTQVRSIAEVTKAVAKGDLSKKIDVETRGEILDLKNTVNNMVDQLNVFAAEVTRVAKEVGTDGKLGGQALVPNVDGTWMDLTDNVNQMAANLTTQVRSIAEVTKSVANGDLSKKIEIETRGEILELKNIVNDMVDQLRVFAAEVTRVAKEVGTEGLLGGQAVVPNVGGTWMDLTDNVNHMAANLTTQVRSIAEVTKAVAHGDLSKKIEVETRGEILELKDIVNNMVDQLRVFASEVTRVSKEVGTEGKLGGQAIVQGVAGTWHELTDNVNIMAANLTNQVRSIAEVTKAVALGDLSKKIEVESGGEILELKNIVNNMVDQLRIFASEVTRVSKEVGTEGKLGGQAVVKGVAGTWMDLTDNVNQMAANLTTQVRSIAEVTKAVALGDLSKKIDVETRGEILELKNIVNDMVDQLRIFASEVTRVSKEVGTEGKLGGQAVVKGVAGTWYELTDNVNIMAANLTNQVRSIAEVTKAVALGDLSKKIEVESGGEILELKNIVNNMVDQLRIFASEVTRVSKEVGTEGKLGGQAVVQGVAGTWNELTDNVNIMAANLTSQVRSIAEVTKAVALGDLSKKIEVESGGEILELKNIVNDMVDQLRVFASEVTRVSKEVGTEGKLGGQAVVQGVAGTWNELTDNVNIMAANLTTQVRSIAEVTKAVASGDLSKKIEVETRGEILDLKNIVNDMVDQLRVFASEVTRVAREVGTEGKLGGQAVVYGVAGTWMDLTMNVNTMAANLTTQVRSIAQVTKAVASGDLSEKIDVETRGEILDLKNTVNNMVDQLRVFAAEVTRVSKEVGTEGQLGGQAMVDGVAGTWKDLTDNVNTMAANLTTQVRSIAQVTKAVALGDLSKKIDVETRGEILELKNIVNDMVDQLRIFASEVTRVSKEVGTEGKLGGQAVVKGVAGTWYELTDNVNIMAANLTNQVRSIAEVTKAVALGDLSKKIEVESGGEILELKNIVNNMVDQLRIFASEVTRVSKEVGTEGKLGGQAVVQGVAGTWNELTDNVNIMAANLTSQVRSIAEVTKAVANGDLSKKIHVETRGEILDLKNTVNNMVDQLRVFSTEVTRVAREVGTEGKLGGQAIVQGVAGTWKDLTDNVNMMAGNLTTQVRSIATVTTAVARGDLSRKIVVEVQGEILELKDTVNSMVDQLRVFAAEVTRVAREVGTEGMLGGQAAIIGVDGTWKDLTDNVNLMASNLTDQLRAIAAVCKAVAQGDLSKKIEVEVHGEIAELKNTINTMVDQLNSFAFEVTRVAREVGTEGNLGVEARVKGVGGVWLEITSNVNTMASNLTTQVRAFAQISAAATENDFSRLITVEASGEMDALKTKINQMVGSLREAIRKNGQAREAAELANRSKSEFLANMSHEIRTPMNGIIGMTSLTLETELTRQQRENLMIVSSLANSLLTIIDDILDISKIEAGRMTMETIPFSLRSQMFSVLKTLAVKANQKKLDLVYKVDQNIPDQLIGDPFRLRQVVTNLIGNAVKFTTTGEVALETEVLKVEGDMVDLRLCVSDTGIGIHEDKLHVIFDTFCQADGSTTREYGGTGLGLSISKHLVQLMGGDLWVESNYGHGSRFYFTMKLRRFPINEREITDRMKRFHSRRILYVDSIQAAADALSKVEQLGLHAFRVGNVEEATELANRYANKSKHTPFFDTVVIDKMIQAEKIREIVPLRYTPIVLIAPEPHLLNMKLCIDLGITGYINAPRNMADLADALLPALESHAALPSDATKTVPLEILLAEDNVVNQKLAVRILQKFGHNVKTVGNGKLAVEAFESQHFDLILMDVQMPVMGGFEATQRIRQIERETGASRIPIIALTAHAMIGDREKCLESGMDEYVTKPLRFPELISAIKKFAPHSAHVMVQEQQQKQPSPQPQSQPR</sequence>
<evidence type="ECO:0000256" key="11">
    <source>
        <dbReference type="SAM" id="MobiDB-lite"/>
    </source>
</evidence>
<dbReference type="PROSITE" id="PS50885">
    <property type="entry name" value="HAMP"/>
    <property type="match status" value="20"/>
</dbReference>
<feature type="domain" description="HAMP" evidence="14">
    <location>
        <begin position="1799"/>
        <end position="1851"/>
    </location>
</feature>
<dbReference type="PRINTS" id="PR00344">
    <property type="entry name" value="BCTRLSENSOR"/>
</dbReference>
<dbReference type="SUPFAM" id="SSF52172">
    <property type="entry name" value="CheY-like"/>
    <property type="match status" value="2"/>
</dbReference>
<feature type="region of interest" description="Disordered" evidence="11">
    <location>
        <begin position="80"/>
        <end position="161"/>
    </location>
</feature>
<feature type="domain" description="HAMP" evidence="14">
    <location>
        <begin position="1431"/>
        <end position="1483"/>
    </location>
</feature>
<feature type="domain" description="HAMP" evidence="14">
    <location>
        <begin position="1063"/>
        <end position="1115"/>
    </location>
</feature>
<keyword evidence="4" id="KW-0808">Transferase</keyword>
<feature type="domain" description="HAMP" evidence="14">
    <location>
        <begin position="971"/>
        <end position="1023"/>
    </location>
</feature>
<keyword evidence="9" id="KW-0902">Two-component regulatory system</keyword>
<dbReference type="Gene3D" id="1.10.287.130">
    <property type="match status" value="1"/>
</dbReference>
<evidence type="ECO:0000256" key="9">
    <source>
        <dbReference type="ARBA" id="ARBA00023012"/>
    </source>
</evidence>
<feature type="compositionally biased region" description="Polar residues" evidence="11">
    <location>
        <begin position="98"/>
        <end position="115"/>
    </location>
</feature>
<dbReference type="InterPro" id="IPR004358">
    <property type="entry name" value="Sig_transdc_His_kin-like_C"/>
</dbReference>
<feature type="modified residue" description="4-aspartylphosphate" evidence="10">
    <location>
        <position position="2571"/>
    </location>
</feature>
<feature type="domain" description="HAMP" evidence="14">
    <location>
        <begin position="419"/>
        <end position="471"/>
    </location>
</feature>
<dbReference type="Pfam" id="PF00072">
    <property type="entry name" value="Response_reg"/>
    <property type="match status" value="1"/>
</dbReference>
<feature type="domain" description="HAMP" evidence="14">
    <location>
        <begin position="603"/>
        <end position="655"/>
    </location>
</feature>
<dbReference type="InterPro" id="IPR003594">
    <property type="entry name" value="HATPase_dom"/>
</dbReference>
<evidence type="ECO:0000259" key="12">
    <source>
        <dbReference type="PROSITE" id="PS50109"/>
    </source>
</evidence>
<dbReference type="OMA" id="TVNTMIR"/>
<dbReference type="Pfam" id="PF00512">
    <property type="entry name" value="HisKA"/>
    <property type="match status" value="1"/>
</dbReference>
<feature type="modified residue" description="4-aspartylphosphate" evidence="10">
    <location>
        <position position="2445"/>
    </location>
</feature>
<dbReference type="FunFam" id="1.10.287.130:FF:000002">
    <property type="entry name" value="Two-component osmosensing histidine kinase"/>
    <property type="match status" value="1"/>
</dbReference>
<dbReference type="STRING" id="13706.A0A1X2HIG5"/>
<dbReference type="GO" id="GO:0000155">
    <property type="term" value="F:phosphorelay sensor kinase activity"/>
    <property type="evidence" value="ECO:0007669"/>
    <property type="project" value="InterPro"/>
</dbReference>
<feature type="domain" description="HAMP" evidence="14">
    <location>
        <begin position="1339"/>
        <end position="1391"/>
    </location>
</feature>
<dbReference type="CDD" id="cd17546">
    <property type="entry name" value="REC_hyHK_CKI1_RcsC-like"/>
    <property type="match status" value="1"/>
</dbReference>
<dbReference type="PROSITE" id="PS50109">
    <property type="entry name" value="HIS_KIN"/>
    <property type="match status" value="1"/>
</dbReference>
<feature type="domain" description="HAMP" evidence="14">
    <location>
        <begin position="511"/>
        <end position="563"/>
    </location>
</feature>
<dbReference type="Pfam" id="PF18947">
    <property type="entry name" value="HAMP_2"/>
    <property type="match status" value="1"/>
</dbReference>
<dbReference type="CDD" id="cd06225">
    <property type="entry name" value="HAMP"/>
    <property type="match status" value="19"/>
</dbReference>
<evidence type="ECO:0000259" key="13">
    <source>
        <dbReference type="PROSITE" id="PS50110"/>
    </source>
</evidence>
<dbReference type="InterPro" id="IPR003661">
    <property type="entry name" value="HisK_dim/P_dom"/>
</dbReference>
<feature type="domain" description="HAMP" evidence="14">
    <location>
        <begin position="1891"/>
        <end position="1943"/>
    </location>
</feature>
<evidence type="ECO:0000259" key="14">
    <source>
        <dbReference type="PROSITE" id="PS50885"/>
    </source>
</evidence>
<feature type="domain" description="HAMP" evidence="14">
    <location>
        <begin position="1247"/>
        <end position="1299"/>
    </location>
</feature>
<feature type="region of interest" description="Disordered" evidence="11">
    <location>
        <begin position="2645"/>
        <end position="2666"/>
    </location>
</feature>
<evidence type="ECO:0000256" key="5">
    <source>
        <dbReference type="ARBA" id="ARBA00022737"/>
    </source>
</evidence>
<keyword evidence="16" id="KW-1185">Reference proteome</keyword>
<evidence type="ECO:0000256" key="7">
    <source>
        <dbReference type="ARBA" id="ARBA00022777"/>
    </source>
</evidence>
<feature type="domain" description="HAMP" evidence="14">
    <location>
        <begin position="695"/>
        <end position="747"/>
    </location>
</feature>
<dbReference type="PANTHER" id="PTHR45339">
    <property type="entry name" value="HYBRID SIGNAL TRANSDUCTION HISTIDINE KINASE J"/>
    <property type="match status" value="1"/>
</dbReference>
<proteinExistence type="predicted"/>
<evidence type="ECO:0000256" key="1">
    <source>
        <dbReference type="ARBA" id="ARBA00000085"/>
    </source>
</evidence>
<dbReference type="EMBL" id="MCGN01000003">
    <property type="protein sequence ID" value="ORY98880.1"/>
    <property type="molecule type" value="Genomic_DNA"/>
</dbReference>
<protein>
    <recommendedName>
        <fullName evidence="2">histidine kinase</fullName>
        <ecNumber evidence="2">2.7.13.3</ecNumber>
    </recommendedName>
</protein>
<feature type="domain" description="Response regulatory" evidence="13">
    <location>
        <begin position="2522"/>
        <end position="2641"/>
    </location>
</feature>
<evidence type="ECO:0000313" key="16">
    <source>
        <dbReference type="Proteomes" id="UP000242180"/>
    </source>
</evidence>
<dbReference type="InterPro" id="IPR003660">
    <property type="entry name" value="HAMP_dom"/>
</dbReference>
<dbReference type="Gene3D" id="1.10.8.500">
    <property type="entry name" value="HAMP domain in histidine kinase"/>
    <property type="match status" value="1"/>
</dbReference>
<dbReference type="GO" id="GO:0005524">
    <property type="term" value="F:ATP binding"/>
    <property type="evidence" value="ECO:0007669"/>
    <property type="project" value="UniProtKB-KW"/>
</dbReference>
<dbReference type="PROSITE" id="PS50110">
    <property type="entry name" value="RESPONSE_REGULATORY"/>
    <property type="match status" value="2"/>
</dbReference>
<feature type="domain" description="HAMP" evidence="14">
    <location>
        <begin position="1983"/>
        <end position="2035"/>
    </location>
</feature>
<dbReference type="SUPFAM" id="SSF58104">
    <property type="entry name" value="Methyl-accepting chemotaxis protein (MCP) signaling domain"/>
    <property type="match status" value="6"/>
</dbReference>
<organism evidence="15 16">
    <name type="scientific">Syncephalastrum racemosum</name>
    <name type="common">Filamentous fungus</name>
    <dbReference type="NCBI Taxonomy" id="13706"/>
    <lineage>
        <taxon>Eukaryota</taxon>
        <taxon>Fungi</taxon>
        <taxon>Fungi incertae sedis</taxon>
        <taxon>Mucoromycota</taxon>
        <taxon>Mucoromycotina</taxon>
        <taxon>Mucoromycetes</taxon>
        <taxon>Mucorales</taxon>
        <taxon>Syncephalastraceae</taxon>
        <taxon>Syncephalastrum</taxon>
    </lineage>
</organism>
<dbReference type="Pfam" id="PF00672">
    <property type="entry name" value="HAMP"/>
    <property type="match status" value="19"/>
</dbReference>
<feature type="compositionally biased region" description="Basic and acidic residues" evidence="11">
    <location>
        <begin position="84"/>
        <end position="97"/>
    </location>
</feature>
<feature type="domain" description="Response regulatory" evidence="13">
    <location>
        <begin position="2389"/>
        <end position="2505"/>
    </location>
</feature>